<dbReference type="EMBL" id="ABEU02000027">
    <property type="protein sequence ID" value="PNR26313.1"/>
    <property type="molecule type" value="Genomic_DNA"/>
</dbReference>
<dbReference type="Proteomes" id="UP000006727">
    <property type="component" value="Chromosome 27"/>
</dbReference>
<reference evidence="2 4" key="1">
    <citation type="journal article" date="2008" name="Science">
        <title>The Physcomitrella genome reveals evolutionary insights into the conquest of land by plants.</title>
        <authorList>
            <person name="Rensing S."/>
            <person name="Lang D."/>
            <person name="Zimmer A."/>
            <person name="Terry A."/>
            <person name="Salamov A."/>
            <person name="Shapiro H."/>
            <person name="Nishiyama T."/>
            <person name="Perroud P.-F."/>
            <person name="Lindquist E."/>
            <person name="Kamisugi Y."/>
            <person name="Tanahashi T."/>
            <person name="Sakakibara K."/>
            <person name="Fujita T."/>
            <person name="Oishi K."/>
            <person name="Shin-I T."/>
            <person name="Kuroki Y."/>
            <person name="Toyoda A."/>
            <person name="Suzuki Y."/>
            <person name="Hashimoto A."/>
            <person name="Yamaguchi K."/>
            <person name="Sugano A."/>
            <person name="Kohara Y."/>
            <person name="Fujiyama A."/>
            <person name="Anterola A."/>
            <person name="Aoki S."/>
            <person name="Ashton N."/>
            <person name="Barbazuk W.B."/>
            <person name="Barker E."/>
            <person name="Bennetzen J."/>
            <person name="Bezanilla M."/>
            <person name="Blankenship R."/>
            <person name="Cho S.H."/>
            <person name="Dutcher S."/>
            <person name="Estelle M."/>
            <person name="Fawcett J.A."/>
            <person name="Gundlach H."/>
            <person name="Hanada K."/>
            <person name="Heyl A."/>
            <person name="Hicks K.A."/>
            <person name="Hugh J."/>
            <person name="Lohr M."/>
            <person name="Mayer K."/>
            <person name="Melkozernov A."/>
            <person name="Murata T."/>
            <person name="Nelson D."/>
            <person name="Pils B."/>
            <person name="Prigge M."/>
            <person name="Reiss B."/>
            <person name="Renner T."/>
            <person name="Rombauts S."/>
            <person name="Rushton P."/>
            <person name="Sanderfoot A."/>
            <person name="Schween G."/>
            <person name="Shiu S.-H."/>
            <person name="Stueber K."/>
            <person name="Theodoulou F.L."/>
            <person name="Tu H."/>
            <person name="Van de Peer Y."/>
            <person name="Verrier P.J."/>
            <person name="Waters E."/>
            <person name="Wood A."/>
            <person name="Yang L."/>
            <person name="Cove D."/>
            <person name="Cuming A."/>
            <person name="Hasebe M."/>
            <person name="Lucas S."/>
            <person name="Mishler D.B."/>
            <person name="Reski R."/>
            <person name="Grigoriev I."/>
            <person name="Quatrano R.S."/>
            <person name="Boore J.L."/>
        </authorList>
    </citation>
    <scope>NUCLEOTIDE SEQUENCE [LARGE SCALE GENOMIC DNA]</scope>
    <source>
        <strain evidence="3 4">cv. Gransden 2004</strain>
    </source>
</reference>
<feature type="region of interest" description="Disordered" evidence="1">
    <location>
        <begin position="21"/>
        <end position="52"/>
    </location>
</feature>
<dbReference type="Gramene" id="Pp3c27_3900V3.1">
    <property type="protein sequence ID" value="Pp3c27_3900V3.1"/>
    <property type="gene ID" value="Pp3c27_3900"/>
</dbReference>
<name>A0A2K1IAK2_PHYPA</name>
<dbReference type="InParanoid" id="A0A2K1IAK2"/>
<sequence length="52" mass="6277">MCQLLQEYADPWIFPFFQAPKNRDSRGRNDYSPWKDNNNKAKRMPTEDHCLC</sequence>
<evidence type="ECO:0000313" key="2">
    <source>
        <dbReference type="EMBL" id="PNR26313.1"/>
    </source>
</evidence>
<organism evidence="2">
    <name type="scientific">Physcomitrium patens</name>
    <name type="common">Spreading-leaved earth moss</name>
    <name type="synonym">Physcomitrella patens</name>
    <dbReference type="NCBI Taxonomy" id="3218"/>
    <lineage>
        <taxon>Eukaryota</taxon>
        <taxon>Viridiplantae</taxon>
        <taxon>Streptophyta</taxon>
        <taxon>Embryophyta</taxon>
        <taxon>Bryophyta</taxon>
        <taxon>Bryophytina</taxon>
        <taxon>Bryopsida</taxon>
        <taxon>Funariidae</taxon>
        <taxon>Funariales</taxon>
        <taxon>Funariaceae</taxon>
        <taxon>Physcomitrium</taxon>
    </lineage>
</organism>
<evidence type="ECO:0000313" key="4">
    <source>
        <dbReference type="Proteomes" id="UP000006727"/>
    </source>
</evidence>
<reference evidence="3" key="3">
    <citation type="submission" date="2020-12" db="UniProtKB">
        <authorList>
            <consortium name="EnsemblPlants"/>
        </authorList>
    </citation>
    <scope>IDENTIFICATION</scope>
</reference>
<reference evidence="2 4" key="2">
    <citation type="journal article" date="2018" name="Plant J.">
        <title>The Physcomitrella patens chromosome-scale assembly reveals moss genome structure and evolution.</title>
        <authorList>
            <person name="Lang D."/>
            <person name="Ullrich K.K."/>
            <person name="Murat F."/>
            <person name="Fuchs J."/>
            <person name="Jenkins J."/>
            <person name="Haas F.B."/>
            <person name="Piednoel M."/>
            <person name="Gundlach H."/>
            <person name="Van Bel M."/>
            <person name="Meyberg R."/>
            <person name="Vives C."/>
            <person name="Morata J."/>
            <person name="Symeonidi A."/>
            <person name="Hiss M."/>
            <person name="Muchero W."/>
            <person name="Kamisugi Y."/>
            <person name="Saleh O."/>
            <person name="Blanc G."/>
            <person name="Decker E.L."/>
            <person name="van Gessel N."/>
            <person name="Grimwood J."/>
            <person name="Hayes R.D."/>
            <person name="Graham S.W."/>
            <person name="Gunter L.E."/>
            <person name="McDaniel S.F."/>
            <person name="Hoernstein S.N.W."/>
            <person name="Larsson A."/>
            <person name="Li F.W."/>
            <person name="Perroud P.F."/>
            <person name="Phillips J."/>
            <person name="Ranjan P."/>
            <person name="Rokshar D.S."/>
            <person name="Rothfels C.J."/>
            <person name="Schneider L."/>
            <person name="Shu S."/>
            <person name="Stevenson D.W."/>
            <person name="Thummler F."/>
            <person name="Tillich M."/>
            <person name="Villarreal Aguilar J.C."/>
            <person name="Widiez T."/>
            <person name="Wong G.K."/>
            <person name="Wymore A."/>
            <person name="Zhang Y."/>
            <person name="Zimmer A.D."/>
            <person name="Quatrano R.S."/>
            <person name="Mayer K.F.X."/>
            <person name="Goodstein D."/>
            <person name="Casacuberta J.M."/>
            <person name="Vandepoele K."/>
            <person name="Reski R."/>
            <person name="Cuming A.C."/>
            <person name="Tuskan G.A."/>
            <person name="Maumus F."/>
            <person name="Salse J."/>
            <person name="Schmutz J."/>
            <person name="Rensing S.A."/>
        </authorList>
    </citation>
    <scope>NUCLEOTIDE SEQUENCE [LARGE SCALE GENOMIC DNA]</scope>
    <source>
        <strain evidence="3 4">cv. Gransden 2004</strain>
    </source>
</reference>
<dbReference type="PaxDb" id="3218-PP1S54_316V6.1"/>
<keyword evidence="4" id="KW-1185">Reference proteome</keyword>
<dbReference type="EnsemblPlants" id="Pp3c27_3900V3.1">
    <property type="protein sequence ID" value="Pp3c27_3900V3.1"/>
    <property type="gene ID" value="Pp3c27_3900"/>
</dbReference>
<protein>
    <submittedName>
        <fullName evidence="2 3">Uncharacterized protein</fullName>
    </submittedName>
</protein>
<accession>A0A2K1IAK2</accession>
<dbReference type="AlphaFoldDB" id="A0A2K1IAK2"/>
<gene>
    <name evidence="2" type="ORF">PHYPA_030887</name>
</gene>
<proteinExistence type="predicted"/>
<evidence type="ECO:0000256" key="1">
    <source>
        <dbReference type="SAM" id="MobiDB-lite"/>
    </source>
</evidence>
<evidence type="ECO:0000313" key="3">
    <source>
        <dbReference type="EnsemblPlants" id="Pp3c27_3900V3.1"/>
    </source>
</evidence>